<reference evidence="1 2" key="1">
    <citation type="submission" date="2016-11" db="EMBL/GenBank/DDBJ databases">
        <title>Paenibacillus species isolates.</title>
        <authorList>
            <person name="Beno S.M."/>
        </authorList>
    </citation>
    <scope>NUCLEOTIDE SEQUENCE [LARGE SCALE GENOMIC DNA]</scope>
    <source>
        <strain evidence="1 2">FSL R5-0378</strain>
    </source>
</reference>
<dbReference type="STRING" id="297318.BK138_09365"/>
<gene>
    <name evidence="1" type="ORF">BK138_09365</name>
</gene>
<dbReference type="RefSeq" id="WP_076168677.1">
    <property type="nucleotide sequence ID" value="NZ_MRTP01000001.1"/>
</dbReference>
<dbReference type="AlphaFoldDB" id="A0A1R1F427"/>
<evidence type="ECO:0000313" key="2">
    <source>
        <dbReference type="Proteomes" id="UP000187172"/>
    </source>
</evidence>
<accession>A0A1R1F427</accession>
<keyword evidence="2" id="KW-1185">Reference proteome</keyword>
<evidence type="ECO:0000313" key="1">
    <source>
        <dbReference type="EMBL" id="OMF58696.1"/>
    </source>
</evidence>
<comment type="caution">
    <text evidence="1">The sequence shown here is derived from an EMBL/GenBank/DDBJ whole genome shotgun (WGS) entry which is preliminary data.</text>
</comment>
<sequence>MDKLREQRLRNVWPSVLKGAFDHNGGLARDLPKLGPIHVHRDREDGFLSFILDPIRLYVQAVRSDRIDWDADGTQFTATLEVEGAILSMDYTITREVKPVHAMGSADSMVRLFGVDAALTMDTVRSDTEGNLDLAREYKSKLQAGSGQGKALVGWFDDDNDIINEILRSKKSAFAALWPRKTTLIDLTDPGKGSINTKDCMNATSAAAQNPDNPDKKVGDDAYRRHSYYMEGLLYNDALLGKAAYKGPAPNPYDQLMAHIRSFAASTQQFPEPMTVQSVMSAVDKNESVQAEMTSSFPSLLELSETPGLPALVREAYAEAHADAQRFHAEMERGSSLLVQESMQAVVTREHTTWDLDPLSLELKFAYSEGLDAFMLLGITARVAKLHSQWKDAADERVHAVIEQLRQMSFVVELLRERTRASLTERKLYDLLERRLNEAWRQSGNSE</sequence>
<name>A0A1R1F427_9BACL</name>
<proteinExistence type="predicted"/>
<protein>
    <submittedName>
        <fullName evidence="1">Uncharacterized protein</fullName>
    </submittedName>
</protein>
<dbReference type="EMBL" id="MRTP01000001">
    <property type="protein sequence ID" value="OMF58696.1"/>
    <property type="molecule type" value="Genomic_DNA"/>
</dbReference>
<dbReference type="Proteomes" id="UP000187172">
    <property type="component" value="Unassembled WGS sequence"/>
</dbReference>
<organism evidence="1 2">
    <name type="scientific">Paenibacillus rhizosphaerae</name>
    <dbReference type="NCBI Taxonomy" id="297318"/>
    <lineage>
        <taxon>Bacteria</taxon>
        <taxon>Bacillati</taxon>
        <taxon>Bacillota</taxon>
        <taxon>Bacilli</taxon>
        <taxon>Bacillales</taxon>
        <taxon>Paenibacillaceae</taxon>
        <taxon>Paenibacillus</taxon>
    </lineage>
</organism>